<feature type="binding site" evidence="3">
    <location>
        <position position="191"/>
    </location>
    <ligand>
        <name>Cu cation</name>
        <dbReference type="ChEBI" id="CHEBI:23378"/>
    </ligand>
</feature>
<keyword evidence="6" id="KW-1185">Reference proteome</keyword>
<organism evidence="6 8">
    <name type="scientific">Geotrypetes seraphini</name>
    <name type="common">Gaboon caecilian</name>
    <name type="synonym">Caecilia seraphini</name>
    <dbReference type="NCBI Taxonomy" id="260995"/>
    <lineage>
        <taxon>Eukaryota</taxon>
        <taxon>Metazoa</taxon>
        <taxon>Chordata</taxon>
        <taxon>Craniata</taxon>
        <taxon>Vertebrata</taxon>
        <taxon>Euteleostomi</taxon>
        <taxon>Amphibia</taxon>
        <taxon>Gymnophiona</taxon>
        <taxon>Geotrypetes</taxon>
    </lineage>
</organism>
<proteinExistence type="inferred from homology"/>
<evidence type="ECO:0000256" key="3">
    <source>
        <dbReference type="PIRSR" id="PIRSR603782-1"/>
    </source>
</evidence>
<feature type="transmembrane region" description="Helical" evidence="5">
    <location>
        <begin position="119"/>
        <end position="138"/>
    </location>
</feature>
<dbReference type="KEGG" id="gsh:117366386"/>
<dbReference type="RefSeq" id="XP_033813569.1">
    <property type="nucleotide sequence ID" value="XM_033957678.1"/>
</dbReference>
<dbReference type="InterPro" id="IPR003782">
    <property type="entry name" value="SCO1/SenC"/>
</dbReference>
<dbReference type="GO" id="GO:0046872">
    <property type="term" value="F:metal ion binding"/>
    <property type="evidence" value="ECO:0007669"/>
    <property type="project" value="UniProtKB-KW"/>
</dbReference>
<name>A0A6P8S5L5_GEOSA</name>
<dbReference type="AlphaFoldDB" id="A0A6P8S5L5"/>
<evidence type="ECO:0000256" key="4">
    <source>
        <dbReference type="PIRSR" id="PIRSR603782-2"/>
    </source>
</evidence>
<keyword evidence="5" id="KW-1133">Transmembrane helix</keyword>
<keyword evidence="3" id="KW-0186">Copper</keyword>
<sequence length="324" mass="36968">MFRTAQTLYHRWLSLYPSQYSKASTVLWSSWQFPKGNFTSKESIMDKGPGGCLILQRGQRGFKTTACKDLRVPEWTLWRNRIWKTFSAGPGRHLSLSSSLNNQSTKPSSGTLLKLQSRILVVGLIAGMVLAGVMYMQWEKNRKHKLQRMQQLKQLAVGQGDFNLVDQTGKPRCKKDFFGHWVLLYFGFTHCPDICPDELEKITEVVHLLDQDSSVPQVLPVFVTVDPERDDVAAVAKYVKDFHPRLLGLTGSPEQVRDAGKAYRVYYSTGPKDDDDDYIVDHTVIVYLLNPDGLFTDYYTRSKTAPQIAASMKKHMQTYRSLFS</sequence>
<dbReference type="Proteomes" id="UP000515159">
    <property type="component" value="Chromosome 9"/>
</dbReference>
<dbReference type="CDD" id="cd02968">
    <property type="entry name" value="SCO"/>
    <property type="match status" value="1"/>
</dbReference>
<dbReference type="GO" id="GO:0005743">
    <property type="term" value="C:mitochondrial inner membrane"/>
    <property type="evidence" value="ECO:0007669"/>
    <property type="project" value="UniProtKB-SubCell"/>
</dbReference>
<evidence type="ECO:0000313" key="7">
    <source>
        <dbReference type="RefSeq" id="XP_033813569.1"/>
    </source>
</evidence>
<dbReference type="PANTHER" id="PTHR12151:SF2">
    <property type="entry name" value="PROTEIN SCO2 HOMOLOG, MITOCHONDRIAL"/>
    <property type="match status" value="1"/>
</dbReference>
<dbReference type="SUPFAM" id="SSF52833">
    <property type="entry name" value="Thioredoxin-like"/>
    <property type="match status" value="1"/>
</dbReference>
<reference evidence="7 8" key="1">
    <citation type="submission" date="2025-04" db="UniProtKB">
        <authorList>
            <consortium name="RefSeq"/>
        </authorList>
    </citation>
    <scope>IDENTIFICATION</scope>
</reference>
<dbReference type="InterPro" id="IPR036249">
    <property type="entry name" value="Thioredoxin-like_sf"/>
</dbReference>
<evidence type="ECO:0000313" key="6">
    <source>
        <dbReference type="Proteomes" id="UP000515159"/>
    </source>
</evidence>
<feature type="binding site" evidence="3">
    <location>
        <position position="282"/>
    </location>
    <ligand>
        <name>Cu cation</name>
        <dbReference type="ChEBI" id="CHEBI:23378"/>
    </ligand>
</feature>
<evidence type="ECO:0000313" key="8">
    <source>
        <dbReference type="RefSeq" id="XP_033813570.1"/>
    </source>
</evidence>
<dbReference type="RefSeq" id="XP_033813570.1">
    <property type="nucleotide sequence ID" value="XM_033957679.1"/>
</dbReference>
<dbReference type="FunFam" id="3.40.30.10:FF:000013">
    <property type="entry name" value="Blast:Protein SCO1 homolog, mitochondrial"/>
    <property type="match status" value="1"/>
</dbReference>
<dbReference type="GO" id="GO:0033617">
    <property type="term" value="P:mitochondrial respiratory chain complex IV assembly"/>
    <property type="evidence" value="ECO:0007669"/>
    <property type="project" value="TreeGrafter"/>
</dbReference>
<protein>
    <submittedName>
        <fullName evidence="7 8">Protein SCO2 homolog, mitochondrial</fullName>
    </submittedName>
</protein>
<keyword evidence="4" id="KW-1015">Disulfide bond</keyword>
<dbReference type="Gene3D" id="3.40.30.10">
    <property type="entry name" value="Glutaredoxin"/>
    <property type="match status" value="1"/>
</dbReference>
<accession>A0A6P8S5L5</accession>
<feature type="disulfide bond" description="Redox-active" evidence="4">
    <location>
        <begin position="191"/>
        <end position="195"/>
    </location>
</feature>
<keyword evidence="5" id="KW-0812">Transmembrane</keyword>
<comment type="subcellular location">
    <subcellularLocation>
        <location evidence="1">Mitochondrion inner membrane</location>
        <topology evidence="1">Single-pass membrane protein</topology>
    </subcellularLocation>
</comment>
<evidence type="ECO:0000256" key="1">
    <source>
        <dbReference type="ARBA" id="ARBA00004434"/>
    </source>
</evidence>
<gene>
    <name evidence="7 8" type="primary">LOC117366386</name>
</gene>
<dbReference type="OrthoDB" id="76676at2759"/>
<feature type="binding site" evidence="3">
    <location>
        <position position="195"/>
    </location>
    <ligand>
        <name>Cu cation</name>
        <dbReference type="ChEBI" id="CHEBI:23378"/>
    </ligand>
</feature>
<keyword evidence="5" id="KW-0472">Membrane</keyword>
<dbReference type="GeneID" id="117366386"/>
<dbReference type="PANTHER" id="PTHR12151">
    <property type="entry name" value="ELECTRON TRANSPORT PROTIN SCO1/SENC FAMILY MEMBER"/>
    <property type="match status" value="1"/>
</dbReference>
<evidence type="ECO:0000256" key="2">
    <source>
        <dbReference type="ARBA" id="ARBA00010996"/>
    </source>
</evidence>
<comment type="similarity">
    <text evidence="2">Belongs to the SCO1/2 family.</text>
</comment>
<dbReference type="Pfam" id="PF02630">
    <property type="entry name" value="SCO1-SenC"/>
    <property type="match status" value="1"/>
</dbReference>
<keyword evidence="3" id="KW-0479">Metal-binding</keyword>
<evidence type="ECO:0000256" key="5">
    <source>
        <dbReference type="SAM" id="Phobius"/>
    </source>
</evidence>